<keyword evidence="17" id="KW-1185">Reference proteome</keyword>
<feature type="disulfide bond" evidence="12">
    <location>
        <begin position="1235"/>
        <end position="1296"/>
    </location>
</feature>
<gene>
    <name evidence="18" type="primary">LOC112928837</name>
</gene>
<dbReference type="Pfam" id="PF00530">
    <property type="entry name" value="SRCR"/>
    <property type="match status" value="10"/>
</dbReference>
<evidence type="ECO:0000256" key="1">
    <source>
        <dbReference type="ARBA" id="ARBA00009931"/>
    </source>
</evidence>
<feature type="region of interest" description="Disordered" evidence="13">
    <location>
        <begin position="336"/>
        <end position="369"/>
    </location>
</feature>
<evidence type="ECO:0000256" key="3">
    <source>
        <dbReference type="ARBA" id="ARBA00022729"/>
    </source>
</evidence>
<feature type="compositionally biased region" description="Polar residues" evidence="13">
    <location>
        <begin position="1056"/>
        <end position="1065"/>
    </location>
</feature>
<feature type="disulfide bond" evidence="12">
    <location>
        <begin position="2064"/>
        <end position="2074"/>
    </location>
</feature>
<dbReference type="Pfam" id="PF00431">
    <property type="entry name" value="CUB"/>
    <property type="match status" value="4"/>
</dbReference>
<feature type="domain" description="SRCR" evidence="15">
    <location>
        <begin position="1698"/>
        <end position="1798"/>
    </location>
</feature>
<evidence type="ECO:0000313" key="18">
    <source>
        <dbReference type="RefSeq" id="XP_025866503.2"/>
    </source>
</evidence>
<feature type="disulfide bond" evidence="12">
    <location>
        <begin position="632"/>
        <end position="642"/>
    </location>
</feature>
<feature type="region of interest" description="Disordered" evidence="13">
    <location>
        <begin position="1045"/>
        <end position="1072"/>
    </location>
</feature>
<feature type="domain" description="SRCR" evidence="15">
    <location>
        <begin position="1197"/>
        <end position="1297"/>
    </location>
</feature>
<feature type="disulfide bond" evidence="12">
    <location>
        <begin position="1736"/>
        <end position="1797"/>
    </location>
</feature>
<dbReference type="InterPro" id="IPR053243">
    <property type="entry name" value="SJ_maturation_regulator"/>
</dbReference>
<keyword evidence="6 12" id="KW-1015">Disulfide bond</keyword>
<evidence type="ECO:0000256" key="13">
    <source>
        <dbReference type="SAM" id="MobiDB-lite"/>
    </source>
</evidence>
<dbReference type="Gene3D" id="2.60.40.3210">
    <property type="entry name" value="Zona pellucida, ZP-N domain"/>
    <property type="match status" value="1"/>
</dbReference>
<feature type="domain" description="CUB" evidence="14">
    <location>
        <begin position="1328"/>
        <end position="1439"/>
    </location>
</feature>
<dbReference type="PROSITE" id="PS01180">
    <property type="entry name" value="CUB"/>
    <property type="match status" value="4"/>
</dbReference>
<dbReference type="SMART" id="SM00042">
    <property type="entry name" value="CUB"/>
    <property type="match status" value="4"/>
</dbReference>
<dbReference type="SMART" id="SM00241">
    <property type="entry name" value="ZP"/>
    <property type="match status" value="1"/>
</dbReference>
<dbReference type="GO" id="GO:0016020">
    <property type="term" value="C:membrane"/>
    <property type="evidence" value="ECO:0007669"/>
    <property type="project" value="InterPro"/>
</dbReference>
<feature type="disulfide bond" evidence="12">
    <location>
        <begin position="898"/>
        <end position="908"/>
    </location>
</feature>
<evidence type="ECO:0000313" key="17">
    <source>
        <dbReference type="Proteomes" id="UP001652641"/>
    </source>
</evidence>
<feature type="disulfide bond" evidence="12">
    <location>
        <begin position="1519"/>
        <end position="1529"/>
    </location>
</feature>
<feature type="disulfide bond" evidence="12">
    <location>
        <begin position="2033"/>
        <end position="2094"/>
    </location>
</feature>
<feature type="disulfide bond" evidence="12">
    <location>
        <begin position="80"/>
        <end position="141"/>
    </location>
</feature>
<feature type="disulfide bond" evidence="12">
    <location>
        <begin position="1014"/>
        <end position="1024"/>
    </location>
</feature>
<keyword evidence="2" id="KW-0813">Transport</keyword>
<dbReference type="CDD" id="cd00041">
    <property type="entry name" value="CUB"/>
    <property type="match status" value="4"/>
</dbReference>
<feature type="disulfide bond" evidence="12">
    <location>
        <begin position="1767"/>
        <end position="1777"/>
    </location>
</feature>
<feature type="disulfide bond" evidence="12">
    <location>
        <begin position="67"/>
        <end position="131"/>
    </location>
</feature>
<feature type="disulfide bond" evidence="12">
    <location>
        <begin position="588"/>
        <end position="652"/>
    </location>
</feature>
<comment type="caution">
    <text evidence="11">Lacks conserved residue(s) required for the propagation of feature annotation.</text>
</comment>
<organism evidence="17 18">
    <name type="scientific">Vulpes vulpes</name>
    <name type="common">Red fox</name>
    <dbReference type="NCBI Taxonomy" id="9627"/>
    <lineage>
        <taxon>Eukaryota</taxon>
        <taxon>Metazoa</taxon>
        <taxon>Chordata</taxon>
        <taxon>Craniata</taxon>
        <taxon>Vertebrata</taxon>
        <taxon>Euteleostomi</taxon>
        <taxon>Mammalia</taxon>
        <taxon>Eutheria</taxon>
        <taxon>Laurasiatheria</taxon>
        <taxon>Carnivora</taxon>
        <taxon>Caniformia</taxon>
        <taxon>Canidae</taxon>
        <taxon>Vulpes</taxon>
    </lineage>
</organism>
<dbReference type="InterPro" id="IPR001507">
    <property type="entry name" value="ZP_dom"/>
</dbReference>
<feature type="domain" description="SRCR" evidence="15">
    <location>
        <begin position="945"/>
        <end position="1045"/>
    </location>
</feature>
<dbReference type="SUPFAM" id="SSF49854">
    <property type="entry name" value="Spermadhesin, CUB domain"/>
    <property type="match status" value="4"/>
</dbReference>
<feature type="region of interest" description="Disordered" evidence="13">
    <location>
        <begin position="1922"/>
        <end position="1965"/>
    </location>
</feature>
<evidence type="ECO:0000259" key="16">
    <source>
        <dbReference type="PROSITE" id="PS51034"/>
    </source>
</evidence>
<feature type="region of interest" description="Disordered" evidence="13">
    <location>
        <begin position="1307"/>
        <end position="1326"/>
    </location>
</feature>
<feature type="disulfide bond" evidence="12">
    <location>
        <begin position="461"/>
        <end position="522"/>
    </location>
</feature>
<feature type="compositionally biased region" description="Pro residues" evidence="13">
    <location>
        <begin position="1310"/>
        <end position="1321"/>
    </location>
</feature>
<dbReference type="PANTHER" id="PTHR47653:SF1">
    <property type="entry name" value="DELETED IN MALIGNANT BRAIN TUMORS 1 PROTEIN"/>
    <property type="match status" value="1"/>
</dbReference>
<keyword evidence="4" id="KW-0677">Repeat</keyword>
<dbReference type="InterPro" id="IPR055356">
    <property type="entry name" value="ZP-N"/>
</dbReference>
<feature type="domain" description="SRCR" evidence="15">
    <location>
        <begin position="199"/>
        <end position="299"/>
    </location>
</feature>
<keyword evidence="3" id="KW-0732">Signal</keyword>
<keyword evidence="5" id="KW-0653">Protein transport</keyword>
<dbReference type="PANTHER" id="PTHR47653">
    <property type="entry name" value="PROTEIN BARK BEETLE"/>
    <property type="match status" value="1"/>
</dbReference>
<dbReference type="GO" id="GO:0015031">
    <property type="term" value="P:protein transport"/>
    <property type="evidence" value="ECO:0007669"/>
    <property type="project" value="UniProtKB-KW"/>
</dbReference>
<dbReference type="Gene3D" id="3.10.250.10">
    <property type="entry name" value="SRCR-like domain"/>
    <property type="match status" value="10"/>
</dbReference>
<feature type="region of interest" description="Disordered" evidence="13">
    <location>
        <begin position="1859"/>
        <end position="1883"/>
    </location>
</feature>
<feature type="compositionally biased region" description="Polar residues" evidence="13">
    <location>
        <begin position="1863"/>
        <end position="1878"/>
    </location>
</feature>
<feature type="compositionally biased region" description="Low complexity" evidence="13">
    <location>
        <begin position="1934"/>
        <end position="1955"/>
    </location>
</feature>
<accession>A0A3Q7TA89</accession>
<feature type="disulfide bond" evidence="12">
    <location>
        <begin position="2020"/>
        <end position="2084"/>
    </location>
</feature>
<dbReference type="InterPro" id="IPR042235">
    <property type="entry name" value="ZP-C_dom"/>
</dbReference>
<feature type="disulfide bond" evidence="12">
    <location>
        <begin position="268"/>
        <end position="278"/>
    </location>
</feature>
<feature type="disulfide bond" evidence="12">
    <location>
        <begin position="601"/>
        <end position="662"/>
    </location>
</feature>
<evidence type="ECO:0000256" key="8">
    <source>
        <dbReference type="ARBA" id="ARBA00030560"/>
    </source>
</evidence>
<dbReference type="GeneID" id="112928837"/>
<evidence type="ECO:0000256" key="9">
    <source>
        <dbReference type="ARBA" id="ARBA00047197"/>
    </source>
</evidence>
<dbReference type="PROSITE" id="PS50287">
    <property type="entry name" value="SRCR_2"/>
    <property type="match status" value="10"/>
</dbReference>
<feature type="disulfide bond" evidence="12">
    <location>
        <begin position="224"/>
        <end position="288"/>
    </location>
</feature>
<feature type="domain" description="CUB" evidence="14">
    <location>
        <begin position="1073"/>
        <end position="1184"/>
    </location>
</feature>
<dbReference type="SUPFAM" id="SSF56487">
    <property type="entry name" value="SRCR-like"/>
    <property type="match status" value="10"/>
</dbReference>
<feature type="disulfide bond" evidence="12">
    <location>
        <begin position="1222"/>
        <end position="1286"/>
    </location>
</feature>
<dbReference type="Gene3D" id="2.60.120.290">
    <property type="entry name" value="Spermadhesin, CUB domain"/>
    <property type="match status" value="4"/>
</dbReference>
<evidence type="ECO:0000256" key="7">
    <source>
        <dbReference type="ARBA" id="ARBA00023180"/>
    </source>
</evidence>
<protein>
    <recommendedName>
        <fullName evidence="9">Scavenger receptor cysteine-rich domain-containing protein DMBT1</fullName>
    </recommendedName>
    <alternativeName>
        <fullName evidence="10">Deleted in malignant brain tumors 1 protein</fullName>
    </alternativeName>
    <alternativeName>
        <fullName evidence="8">Hensin</fullName>
    </alternativeName>
</protein>
<feature type="disulfide bond" evidence="12">
    <location>
        <begin position="237"/>
        <end position="298"/>
    </location>
</feature>
<feature type="disulfide bond" evidence="12">
    <location>
        <begin position="1266"/>
        <end position="1276"/>
    </location>
</feature>
<feature type="domain" description="SRCR" evidence="15">
    <location>
        <begin position="42"/>
        <end position="142"/>
    </location>
</feature>
<feature type="domain" description="SRCR" evidence="15">
    <location>
        <begin position="423"/>
        <end position="523"/>
    </location>
</feature>
<dbReference type="PROSITE" id="PS51034">
    <property type="entry name" value="ZP_2"/>
    <property type="match status" value="1"/>
</dbReference>
<reference key="1">
    <citation type="submission" date="2019-01" db="UniProtKB">
        <authorList>
            <consortium name="RefSeq"/>
        </authorList>
    </citation>
    <scope>IDENTIFICATION</scope>
</reference>
<reference evidence="18" key="2">
    <citation type="submission" date="2025-08" db="UniProtKB">
        <authorList>
            <consortium name="RefSeq"/>
        </authorList>
    </citation>
    <scope>IDENTIFICATION</scope>
    <source>
        <tissue evidence="18">Cell line</tissue>
    </source>
</reference>
<keyword evidence="7" id="KW-0325">Glycoprotein</keyword>
<evidence type="ECO:0000256" key="6">
    <source>
        <dbReference type="ARBA" id="ARBA00023157"/>
    </source>
</evidence>
<dbReference type="GO" id="GO:0005576">
    <property type="term" value="C:extracellular region"/>
    <property type="evidence" value="ECO:0007669"/>
    <property type="project" value="UniProtKB-SubCell"/>
</dbReference>
<proteinExistence type="inferred from homology"/>
<evidence type="ECO:0000256" key="10">
    <source>
        <dbReference type="ARBA" id="ARBA00047200"/>
    </source>
</evidence>
<feature type="domain" description="SRCR" evidence="15">
    <location>
        <begin position="829"/>
        <end position="929"/>
    </location>
</feature>
<dbReference type="Pfam" id="PF00100">
    <property type="entry name" value="Zona_pellucida"/>
    <property type="match status" value="1"/>
</dbReference>
<feature type="domain" description="ZP" evidence="16">
    <location>
        <begin position="2110"/>
        <end position="2351"/>
    </location>
</feature>
<feature type="region of interest" description="Disordered" evidence="13">
    <location>
        <begin position="1822"/>
        <end position="1846"/>
    </location>
</feature>
<dbReference type="InterPro" id="IPR001190">
    <property type="entry name" value="SRCR"/>
</dbReference>
<feature type="domain" description="CUB" evidence="14">
    <location>
        <begin position="691"/>
        <end position="797"/>
    </location>
</feature>
<feature type="disulfide bond" evidence="12">
    <location>
        <begin position="492"/>
        <end position="502"/>
    </location>
</feature>
<evidence type="ECO:0000256" key="11">
    <source>
        <dbReference type="PROSITE-ProRule" id="PRU00059"/>
    </source>
</evidence>
<evidence type="ECO:0000256" key="4">
    <source>
        <dbReference type="ARBA" id="ARBA00022737"/>
    </source>
</evidence>
<evidence type="ECO:0000256" key="5">
    <source>
        <dbReference type="ARBA" id="ARBA00022927"/>
    </source>
</evidence>
<feature type="disulfide bond" evidence="12">
    <location>
        <begin position="970"/>
        <end position="1034"/>
    </location>
</feature>
<feature type="disulfide bond" evidence="12">
    <location>
        <begin position="448"/>
        <end position="512"/>
    </location>
</feature>
<dbReference type="Proteomes" id="UP001652641">
    <property type="component" value="Chromosome 15"/>
</dbReference>
<feature type="disulfide bond" evidence="12">
    <location>
        <begin position="1475"/>
        <end position="1539"/>
    </location>
</feature>
<dbReference type="InterPro" id="IPR000859">
    <property type="entry name" value="CUB_dom"/>
</dbReference>
<dbReference type="PRINTS" id="PR00258">
    <property type="entry name" value="SPERACTRCPTR"/>
</dbReference>
<evidence type="ECO:0000259" key="15">
    <source>
        <dbReference type="PROSITE" id="PS50287"/>
    </source>
</evidence>
<dbReference type="RefSeq" id="XP_025866503.2">
    <property type="nucleotide sequence ID" value="XM_026010718.2"/>
</dbReference>
<evidence type="ECO:0000256" key="12">
    <source>
        <dbReference type="PROSITE-ProRule" id="PRU00196"/>
    </source>
</evidence>
<dbReference type="Pfam" id="PF23344">
    <property type="entry name" value="ZP-N"/>
    <property type="match status" value="1"/>
</dbReference>
<feature type="disulfide bond" evidence="12">
    <location>
        <begin position="1488"/>
        <end position="1549"/>
    </location>
</feature>
<feature type="domain" description="SRCR" evidence="15">
    <location>
        <begin position="1450"/>
        <end position="1550"/>
    </location>
</feature>
<evidence type="ECO:0000259" key="14">
    <source>
        <dbReference type="PROSITE" id="PS01180"/>
    </source>
</evidence>
<dbReference type="GO" id="GO:0045217">
    <property type="term" value="P:cell-cell junction maintenance"/>
    <property type="evidence" value="ECO:0007669"/>
    <property type="project" value="TreeGrafter"/>
</dbReference>
<feature type="domain" description="CUB" evidence="14">
    <location>
        <begin position="1576"/>
        <end position="1687"/>
    </location>
</feature>
<feature type="disulfide bond" evidence="12">
    <location>
        <begin position="983"/>
        <end position="1044"/>
    </location>
</feature>
<dbReference type="InterPro" id="IPR035914">
    <property type="entry name" value="Sperma_CUB_dom_sf"/>
</dbReference>
<feature type="domain" description="SRCR" evidence="15">
    <location>
        <begin position="563"/>
        <end position="663"/>
    </location>
</feature>
<dbReference type="InterPro" id="IPR036772">
    <property type="entry name" value="SRCR-like_dom_sf"/>
</dbReference>
<feature type="disulfide bond" evidence="12">
    <location>
        <begin position="111"/>
        <end position="121"/>
    </location>
</feature>
<name>A0A3Q7TA89_VULVU</name>
<comment type="similarity">
    <text evidence="1">Belongs to the DMBT1 family.</text>
</comment>
<feature type="disulfide bond" evidence="12">
    <location>
        <begin position="854"/>
        <end position="918"/>
    </location>
</feature>
<dbReference type="GO" id="GO:0030154">
    <property type="term" value="P:cell differentiation"/>
    <property type="evidence" value="ECO:0007669"/>
    <property type="project" value="UniProtKB-KW"/>
</dbReference>
<feature type="disulfide bond" evidence="12">
    <location>
        <begin position="1723"/>
        <end position="1787"/>
    </location>
</feature>
<feature type="disulfide bond" evidence="12">
    <location>
        <begin position="867"/>
        <end position="928"/>
    </location>
</feature>
<feature type="compositionally biased region" description="Low complexity" evidence="13">
    <location>
        <begin position="356"/>
        <end position="369"/>
    </location>
</feature>
<dbReference type="PROSITE" id="PS00420">
    <property type="entry name" value="SRCR_1"/>
    <property type="match status" value="6"/>
</dbReference>
<dbReference type="SMART" id="SM00202">
    <property type="entry name" value="SR"/>
    <property type="match status" value="10"/>
</dbReference>
<evidence type="ECO:0000256" key="2">
    <source>
        <dbReference type="ARBA" id="ARBA00022448"/>
    </source>
</evidence>
<feature type="domain" description="SRCR" evidence="15">
    <location>
        <begin position="1995"/>
        <end position="2095"/>
    </location>
</feature>
<sequence length="2388" mass="253833">MGSADNEKLPTIISGLPVVDSLSSSRRASVPWPSPSEDWPTLRLVNGTGRCSGRVEVFYQGTWGSVCGGSWDLKEVHVVCRQLGCGQAVSAPLGTHFGPGSGMIILDNVHCSGEESHLALCDHDAWFTHNCGHEEDAGAICSGSLTTSPSPPAAEMTMASITSEEEQTPIVDNFSELSPITVPKDLTPPPPPTGAWMAVRLVNGTGRCSGRVEVLIQGTWGTVCDDLWDLAEATVVCHQLQCGQAREAPTGAHFGAGSGKIVLDDVQCVGSESHLGQCVYRGEAGHNCGHLEDAGVICAGTDGPPAPNASPGSEAPSSVYTLIGDALSATIARTGPSTLHSTLTPAGADNSPGPTPNTETETATPSSTLSGEVLTAAVPTAEPATLPVTTTPAGDGLFAAIVTSEPAALLSTPMPLAGASMAVRLVNGTGRCSGRVEVLIQGMWGTVCDDLWDLAEATVVCRQLQCGQAREAPTGAHFGAGSGKIMLDDVQCVGSESHLGQCVHRGEAGHNCGHLEDAGVICAGADSTAALPTAYKTLLPTSLVISAAQHPPSSVPPGGWAPVRLVGSHGRCAGRVELFYQGVWGTVCDDLWDLPEANIICRQLGCGWAISAPGEAHFGEGSGNILLDNVHCRGDEQHLEECSHIGWFSHNCGHTEDAGVICSDAEYSTVSLSDRPLDVIAPKMAAEKSKCGRIITNSSGAIRNPPRNEMHDNITCVWQIKANASDHILLAFPYLNLDCTNEYFEILDGPPSSAKSLGKTCSGSYLTYSSSSSSMTLVYFRSFNNIGKNFIAYYYSAPKEAGSRTPHLITIPTATPKTVTARPGDWPELRLVDGSGRCSGRVEVLHQGAWGTVCDDLWDLNEAEVVCRQLGCGRAVSALGKAHFGPGSGNIFLDNLQCSGVERYLGQCAHSGWSEHNCGHHEDASVICSDAEESLINSPGDWPELRLVGGSGRCSGRVEVLYQGVWGTVCDDLWDRHEAEVVCRQLGCGRAVSALGKAHFGPGSGNIFLDNLQCSGMEHYLGQCAHSGWSEHNCDHHEDAGVICSDAEELPPPTPQGLSTASQDHITGGSSSCGGVMSGPSGSFSSPLYPESYPTDVQCVWEIHVEKKFRIELLIPTLNLEDILGCPYDSIEIFDGPRIASLSMGKFCASVAVIFFSSSDIMTVVFRSDSMITNTGFYARFNVIPQGEGEPENGPELRLVGGSGRCSGRVEVLHQGAWGTVCDDLWDLNEAQVVCRQLGCGRAIAAPGKAHFGPGSGSILLDNIQCSGSENHLGQCPSSGWSDHNCGHHEDAGVICSDAGAWAPDVTPASPAPIPQGPTPPQGGSNSCGGVLSGLLGSFSSPWYPTNYPTDVECVWMIHVAEKFHIELVIPSLKLEDIFGCPYDFIEVFDGWQVASLSVGRFCAGTELTFLSSSNIMTVVFRSDAMITNTGFYALYNAIQQDKRENGASLRLVNGSHRCEGRVEVLYNGTWGTVCDDNWDMTDAKVVCQQLGCGEALSAPGQSYFDGGTGHIMLDDVQCKGNEAKVWQCTHNGWFSHNCGHHKDASVICSGVDGSLKVRPTDSTGDNAATDENFHCGGLLTNNSGSFSSPWYPKKYPINVVCTWNIHVDPRAHIKLTFEVVKLENFYSCPYDFIEIFDGPQNESFSLGKFCSGTTPVFTSSSNRLTVVFHSDAIVTNMGFFASYKSFVQDENNTDVALRLAGGSHQCEGRVELHYNGTWGTVCDDSWDLRDAQVVCRQLSCGWAVSAPGRAHFHQGLGPIALDDVQCVGTEATLWQCLHSGWFSHNCGHHEDASVICSASLPSSAPSAATSYPTSASFLKKPTEVPTSADSSAAGHPDASAPGEQPHVFQPIATEAVPDPAETTPTVASASEETTSPVPASISAADSVPATGIISTSAEVTSSPESFSVTVTTLTASITTAVTSTPDTSSTSAEVTSPSDVSSTSVEVDTPSDTTPTPGEEASSPAINLISTTVTSSPVTVSVGEDMIPLPDPDLRLVGGRSRCEGRVEVHHQGVWGTVCDDHWDIRDARVVCRLLGCGPALAALGRGRFGLGLGPILLDDVHCVGTEDALGHCRHSGWARHNCRHQEDAGVVCAGPAASAVPKGNARLSCLPHLFQVTIDRGYLRRLGYSSWDVHLNDELCRPRVTGRYLIFNIPYGRCGTVRQESLGSLGYSNSIRGRTRGHPGQVVVRHRVPQLKFTCRAEGPSAVEVLPGADVPRERVGYDVSISFLEWPLSPPMKHTGLYPASQRAVFLQATLHSPDPSLRLSVDTCVASPDPHDFTTVKYDLIRQGCIKDNTYVDLHSHQKNTAQFKFNAFNFLSNYDVVYLQCEVAVCKVGDYSSRCSQGCAGRGKRDVGPVETPEEQPEHLQVVGPLEIHRGTGWRKTLV</sequence>
<dbReference type="InterPro" id="IPR055355">
    <property type="entry name" value="ZP-C"/>
</dbReference>
<dbReference type="Gene3D" id="2.60.40.4100">
    <property type="entry name" value="Zona pellucida, ZP-C domain"/>
    <property type="match status" value="1"/>
</dbReference>